<dbReference type="AlphaFoldDB" id="A0A4E0QQU4"/>
<sequence length="193" mass="22009">MVALNPLWLPLVAKNYQTYELFMPRLKKLTEGVLRERFGFQDNDFIIIKDATHTGIEKAFNALTERVKSDDFVYIYYSGHGSQTDDLNGDEPSGLDQTWVSYGARTSDEAHKDNSMPPSLRINARNRGIRSPRFILGVGSPKLKFGLLNTLTKVALTKTTTMSWMMKLMLGWQNCMQKQKKSYLSRILVTLPP</sequence>
<evidence type="ECO:0000313" key="2">
    <source>
        <dbReference type="EMBL" id="TGO02420.1"/>
    </source>
</evidence>
<reference evidence="2 3" key="1">
    <citation type="journal article" date="2016" name="Front. Microbiol.">
        <title>Single-Cell (Meta-)Genomics of a Dimorphic Candidatus Thiomargarita nelsonii Reveals Genomic Plasticity.</title>
        <authorList>
            <person name="Flood B.E."/>
            <person name="Fliss P."/>
            <person name="Jones D.S."/>
            <person name="Dick G.J."/>
            <person name="Jain S."/>
            <person name="Kaster A.K."/>
            <person name="Winkel M."/>
            <person name="Mussmann M."/>
            <person name="Bailey J."/>
        </authorList>
    </citation>
    <scope>NUCLEOTIDE SEQUENCE [LARGE SCALE GENOMIC DNA]</scope>
    <source>
        <strain evidence="2">Hydrate Ridge</strain>
    </source>
</reference>
<dbReference type="PANTHER" id="PTHR48104">
    <property type="entry name" value="METACASPASE-4"/>
    <property type="match status" value="1"/>
</dbReference>
<dbReference type="GO" id="GO:0004197">
    <property type="term" value="F:cysteine-type endopeptidase activity"/>
    <property type="evidence" value="ECO:0007669"/>
    <property type="project" value="InterPro"/>
</dbReference>
<accession>A0A4E0QQU4</accession>
<organism evidence="2 3">
    <name type="scientific">Candidatus Thiomargarita nelsonii</name>
    <dbReference type="NCBI Taxonomy" id="1003181"/>
    <lineage>
        <taxon>Bacteria</taxon>
        <taxon>Pseudomonadati</taxon>
        <taxon>Pseudomonadota</taxon>
        <taxon>Gammaproteobacteria</taxon>
        <taxon>Thiotrichales</taxon>
        <taxon>Thiotrichaceae</taxon>
        <taxon>Thiomargarita</taxon>
    </lineage>
</organism>
<evidence type="ECO:0000259" key="1">
    <source>
        <dbReference type="Pfam" id="PF00656"/>
    </source>
</evidence>
<dbReference type="PANTHER" id="PTHR48104:SF30">
    <property type="entry name" value="METACASPASE-1"/>
    <property type="match status" value="1"/>
</dbReference>
<protein>
    <recommendedName>
        <fullName evidence="1">Peptidase C14 caspase domain-containing protein</fullName>
    </recommendedName>
</protein>
<dbReference type="InterPro" id="IPR011600">
    <property type="entry name" value="Pept_C14_caspase"/>
</dbReference>
<dbReference type="Gene3D" id="3.40.50.1460">
    <property type="match status" value="1"/>
</dbReference>
<dbReference type="GO" id="GO:0005737">
    <property type="term" value="C:cytoplasm"/>
    <property type="evidence" value="ECO:0007669"/>
    <property type="project" value="TreeGrafter"/>
</dbReference>
<dbReference type="InterPro" id="IPR050452">
    <property type="entry name" value="Metacaspase"/>
</dbReference>
<dbReference type="EMBL" id="JSZA02000139">
    <property type="protein sequence ID" value="TGO02420.1"/>
    <property type="molecule type" value="Genomic_DNA"/>
</dbReference>
<feature type="domain" description="Peptidase C14 caspase" evidence="1">
    <location>
        <begin position="33"/>
        <end position="104"/>
    </location>
</feature>
<evidence type="ECO:0000313" key="3">
    <source>
        <dbReference type="Proteomes" id="UP000030428"/>
    </source>
</evidence>
<dbReference type="Pfam" id="PF00656">
    <property type="entry name" value="Peptidase_C14"/>
    <property type="match status" value="1"/>
</dbReference>
<keyword evidence="3" id="KW-1185">Reference proteome</keyword>
<comment type="caution">
    <text evidence="2">The sequence shown here is derived from an EMBL/GenBank/DDBJ whole genome shotgun (WGS) entry which is preliminary data.</text>
</comment>
<dbReference type="Proteomes" id="UP000030428">
    <property type="component" value="Unassembled WGS sequence"/>
</dbReference>
<name>A0A4E0QQU4_9GAMM</name>
<proteinExistence type="predicted"/>
<gene>
    <name evidence="2" type="ORF">PN36_25460</name>
</gene>
<dbReference type="GO" id="GO:0006508">
    <property type="term" value="P:proteolysis"/>
    <property type="evidence" value="ECO:0007669"/>
    <property type="project" value="InterPro"/>
</dbReference>